<protein>
    <submittedName>
        <fullName evidence="4">Ribosomal protein S18-alanine N-acetyltransferase</fullName>
        <ecNumber evidence="4">2.3.1.266</ecNumber>
    </submittedName>
</protein>
<proteinExistence type="predicted"/>
<dbReference type="GO" id="GO:0005840">
    <property type="term" value="C:ribosome"/>
    <property type="evidence" value="ECO:0007669"/>
    <property type="project" value="UniProtKB-KW"/>
</dbReference>
<keyword evidence="5" id="KW-1185">Reference proteome</keyword>
<dbReference type="Gene3D" id="3.40.630.30">
    <property type="match status" value="1"/>
</dbReference>
<dbReference type="GO" id="GO:0008999">
    <property type="term" value="F:protein-N-terminal-alanine acetyltransferase activity"/>
    <property type="evidence" value="ECO:0007669"/>
    <property type="project" value="UniProtKB-EC"/>
</dbReference>
<dbReference type="PROSITE" id="PS51186">
    <property type="entry name" value="GNAT"/>
    <property type="match status" value="1"/>
</dbReference>
<dbReference type="RefSeq" id="WP_343916102.1">
    <property type="nucleotide sequence ID" value="NZ_BAAAJT010000002.1"/>
</dbReference>
<accession>A0ABW4THT2</accession>
<evidence type="ECO:0000256" key="2">
    <source>
        <dbReference type="ARBA" id="ARBA00023315"/>
    </source>
</evidence>
<dbReference type="PANTHER" id="PTHR43877">
    <property type="entry name" value="AMINOALKYLPHOSPHONATE N-ACETYLTRANSFERASE-RELATED-RELATED"/>
    <property type="match status" value="1"/>
</dbReference>
<keyword evidence="4" id="KW-0687">Ribonucleoprotein</keyword>
<dbReference type="SUPFAM" id="SSF55729">
    <property type="entry name" value="Acyl-CoA N-acyltransferases (Nat)"/>
    <property type="match status" value="1"/>
</dbReference>
<dbReference type="InterPro" id="IPR000182">
    <property type="entry name" value="GNAT_dom"/>
</dbReference>
<dbReference type="InterPro" id="IPR016181">
    <property type="entry name" value="Acyl_CoA_acyltransferase"/>
</dbReference>
<comment type="caution">
    <text evidence="4">The sequence shown here is derived from an EMBL/GenBank/DDBJ whole genome shotgun (WGS) entry which is preliminary data.</text>
</comment>
<evidence type="ECO:0000256" key="1">
    <source>
        <dbReference type="ARBA" id="ARBA00022679"/>
    </source>
</evidence>
<keyword evidence="2 4" id="KW-0012">Acyltransferase</keyword>
<gene>
    <name evidence="4" type="primary">rimI</name>
    <name evidence="4" type="ORF">ACFSDE_05235</name>
</gene>
<dbReference type="Proteomes" id="UP001597351">
    <property type="component" value="Unassembled WGS sequence"/>
</dbReference>
<evidence type="ECO:0000313" key="4">
    <source>
        <dbReference type="EMBL" id="MFD1946185.1"/>
    </source>
</evidence>
<keyword evidence="4" id="KW-0689">Ribosomal protein</keyword>
<evidence type="ECO:0000313" key="5">
    <source>
        <dbReference type="Proteomes" id="UP001597351"/>
    </source>
</evidence>
<dbReference type="NCBIfam" id="TIGR01575">
    <property type="entry name" value="rimI"/>
    <property type="match status" value="1"/>
</dbReference>
<dbReference type="CDD" id="cd04301">
    <property type="entry name" value="NAT_SF"/>
    <property type="match status" value="1"/>
</dbReference>
<dbReference type="InterPro" id="IPR050832">
    <property type="entry name" value="Bact_Acetyltransf"/>
</dbReference>
<keyword evidence="1 4" id="KW-0808">Transferase</keyword>
<evidence type="ECO:0000259" key="3">
    <source>
        <dbReference type="PROSITE" id="PS51186"/>
    </source>
</evidence>
<dbReference type="Pfam" id="PF00583">
    <property type="entry name" value="Acetyltransf_1"/>
    <property type="match status" value="1"/>
</dbReference>
<dbReference type="EC" id="2.3.1.266" evidence="4"/>
<dbReference type="EMBL" id="JBHUGD010000003">
    <property type="protein sequence ID" value="MFD1946185.1"/>
    <property type="molecule type" value="Genomic_DNA"/>
</dbReference>
<sequence length="162" mass="17220">MTVPLDGAVVGPAHVDDVDDVARLEEIALGPDAWSRRLVEDGIGGRLPTVHYLVARVAGSVAGYAVVSVAADVAELQRIAVDPALRRTGVATLLLDAGVAVSGEAERMLLEVREDNEGAQAFYAARGFTELDRRPRYYRDGAAALVMVLPLTGPERNVWATA</sequence>
<dbReference type="InterPro" id="IPR006464">
    <property type="entry name" value="AcTrfase_RimI/Ard1"/>
</dbReference>
<reference evidence="5" key="1">
    <citation type="journal article" date="2019" name="Int. J. Syst. Evol. Microbiol.">
        <title>The Global Catalogue of Microorganisms (GCM) 10K type strain sequencing project: providing services to taxonomists for standard genome sequencing and annotation.</title>
        <authorList>
            <consortium name="The Broad Institute Genomics Platform"/>
            <consortium name="The Broad Institute Genome Sequencing Center for Infectious Disease"/>
            <person name="Wu L."/>
            <person name="Ma J."/>
        </authorList>
    </citation>
    <scope>NUCLEOTIDE SEQUENCE [LARGE SCALE GENOMIC DNA]</scope>
    <source>
        <strain evidence="5">CGMCC 1.12477</strain>
    </source>
</reference>
<feature type="domain" description="N-acetyltransferase" evidence="3">
    <location>
        <begin position="8"/>
        <end position="152"/>
    </location>
</feature>
<name>A0ABW4THT2_9ACTN</name>
<organism evidence="4 5">
    <name type="scientific">Nocardioides aestuarii</name>
    <dbReference type="NCBI Taxonomy" id="252231"/>
    <lineage>
        <taxon>Bacteria</taxon>
        <taxon>Bacillati</taxon>
        <taxon>Actinomycetota</taxon>
        <taxon>Actinomycetes</taxon>
        <taxon>Propionibacteriales</taxon>
        <taxon>Nocardioidaceae</taxon>
        <taxon>Nocardioides</taxon>
    </lineage>
</organism>